<name>A0A0F9HC86_9ZZZZ</name>
<organism evidence="1">
    <name type="scientific">marine sediment metagenome</name>
    <dbReference type="NCBI Taxonomy" id="412755"/>
    <lineage>
        <taxon>unclassified sequences</taxon>
        <taxon>metagenomes</taxon>
        <taxon>ecological metagenomes</taxon>
    </lineage>
</organism>
<sequence length="64" mass="7013">MSFKYVKAAEFTCNGCGSTEFVADGRGQPKGWKFVLFGTNQQDFCSSCESCTGTCKSHCPELEK</sequence>
<dbReference type="AlphaFoldDB" id="A0A0F9HC86"/>
<comment type="caution">
    <text evidence="1">The sequence shown here is derived from an EMBL/GenBank/DDBJ whole genome shotgun (WGS) entry which is preliminary data.</text>
</comment>
<dbReference type="EMBL" id="LAZR01023217">
    <property type="protein sequence ID" value="KKL79280.1"/>
    <property type="molecule type" value="Genomic_DNA"/>
</dbReference>
<accession>A0A0F9HC86</accession>
<protein>
    <submittedName>
        <fullName evidence="1">Uncharacterized protein</fullName>
    </submittedName>
</protein>
<evidence type="ECO:0000313" key="1">
    <source>
        <dbReference type="EMBL" id="KKL79280.1"/>
    </source>
</evidence>
<reference evidence="1" key="1">
    <citation type="journal article" date="2015" name="Nature">
        <title>Complex archaea that bridge the gap between prokaryotes and eukaryotes.</title>
        <authorList>
            <person name="Spang A."/>
            <person name="Saw J.H."/>
            <person name="Jorgensen S.L."/>
            <person name="Zaremba-Niedzwiedzka K."/>
            <person name="Martijn J."/>
            <person name="Lind A.E."/>
            <person name="van Eijk R."/>
            <person name="Schleper C."/>
            <person name="Guy L."/>
            <person name="Ettema T.J."/>
        </authorList>
    </citation>
    <scope>NUCLEOTIDE SEQUENCE</scope>
</reference>
<proteinExistence type="predicted"/>
<gene>
    <name evidence="1" type="ORF">LCGC14_2016400</name>
</gene>